<feature type="domain" description="B30.2/SPRY" evidence="8">
    <location>
        <begin position="272"/>
        <end position="458"/>
    </location>
</feature>
<dbReference type="Pfam" id="PF13765">
    <property type="entry name" value="PRY"/>
    <property type="match status" value="1"/>
</dbReference>
<dbReference type="InterPro" id="IPR050143">
    <property type="entry name" value="TRIM/RBCC"/>
</dbReference>
<keyword evidence="1" id="KW-0479">Metal-binding</keyword>
<evidence type="ECO:0000256" key="5">
    <source>
        <dbReference type="SAM" id="Coils"/>
    </source>
</evidence>
<protein>
    <recommendedName>
        <fullName evidence="11">Tripartite motif containing 35</fullName>
    </recommendedName>
</protein>
<dbReference type="Pfam" id="PF13445">
    <property type="entry name" value="zf-RING_UBOX"/>
    <property type="match status" value="1"/>
</dbReference>
<dbReference type="PRINTS" id="PR01407">
    <property type="entry name" value="BUTYPHLNCDUF"/>
</dbReference>
<dbReference type="PANTHER" id="PTHR24103">
    <property type="entry name" value="E3 UBIQUITIN-PROTEIN LIGASE TRIM"/>
    <property type="match status" value="1"/>
</dbReference>
<keyword evidence="10" id="KW-1185">Reference proteome</keyword>
<dbReference type="EMBL" id="AFYH01264359">
    <property type="status" value="NOT_ANNOTATED_CDS"/>
    <property type="molecule type" value="Genomic_DNA"/>
</dbReference>
<evidence type="ECO:0008006" key="11">
    <source>
        <dbReference type="Google" id="ProtNLM"/>
    </source>
</evidence>
<dbReference type="InParanoid" id="H2ZX02"/>
<dbReference type="EMBL" id="AFYH01264360">
    <property type="status" value="NOT_ANNOTATED_CDS"/>
    <property type="molecule type" value="Genomic_DNA"/>
</dbReference>
<reference evidence="10" key="1">
    <citation type="submission" date="2011-08" db="EMBL/GenBank/DDBJ databases">
        <title>The draft genome of Latimeria chalumnae.</title>
        <authorList>
            <person name="Di Palma F."/>
            <person name="Alfoldi J."/>
            <person name="Johnson J."/>
            <person name="Berlin A."/>
            <person name="Gnerre S."/>
            <person name="Jaffe D."/>
            <person name="MacCallum I."/>
            <person name="Young S."/>
            <person name="Walker B.J."/>
            <person name="Lander E."/>
            <person name="Lindblad-Toh K."/>
        </authorList>
    </citation>
    <scope>NUCLEOTIDE SEQUENCE [LARGE SCALE GENOMIC DNA]</scope>
    <source>
        <strain evidence="10">Wild caught</strain>
    </source>
</reference>
<evidence type="ECO:0000256" key="3">
    <source>
        <dbReference type="ARBA" id="ARBA00022833"/>
    </source>
</evidence>
<dbReference type="OMA" id="VETWWRD"/>
<feature type="domain" description="B box-type" evidence="7">
    <location>
        <begin position="84"/>
        <end position="125"/>
    </location>
</feature>
<proteinExistence type="predicted"/>
<dbReference type="InterPro" id="IPR013083">
    <property type="entry name" value="Znf_RING/FYVE/PHD"/>
</dbReference>
<dbReference type="InterPro" id="IPR017907">
    <property type="entry name" value="Znf_RING_CS"/>
</dbReference>
<evidence type="ECO:0000256" key="4">
    <source>
        <dbReference type="PROSITE-ProRule" id="PRU00024"/>
    </source>
</evidence>
<dbReference type="SUPFAM" id="SSF57845">
    <property type="entry name" value="B-box zinc-binding domain"/>
    <property type="match status" value="1"/>
</dbReference>
<keyword evidence="3" id="KW-0862">Zinc</keyword>
<sequence length="458" mass="53260">SESLKRSFGEELNCSECQEVFKDPVTLKCGHNFCRECVCECWKTTSPSCPICKADSAIFDLTTNITLRNIIESYKKEVKKCKAESEYVCSQHGEVLKLYCMRDQEAICKICQISRKHENHKCLPIKEAAQESKEEFKKSLKRLQDIQWKMTDFKEKYRINLKITHDQREKTEKQIKEDFVKLHQFLHEEEKNLLADLKKEMEEKEQNMRAMEENIVQDLTYNSNTITDIQQKLDKEDEIFLMEIRVALEYEDYKPREPEAVSADDIDGYKYTDCLQYRVWKKMLKIINPVTVTLDPSTASPWFTVSEDLTSVRCSSIKEYSTTSPNKFCKGPSVLGSEGFSSGRHSWVVEVGNKTNWNLGVASESANGNGNAVLKPENGYWTIVLRNEDKYSACTNEGRTALEPKTRPKKLLVSLDYEAGKVTFYNADDMSHIYTFTEKFTEKIFPYFNPFYYHKTKN</sequence>
<dbReference type="SMART" id="SM00184">
    <property type="entry name" value="RING"/>
    <property type="match status" value="1"/>
</dbReference>
<dbReference type="Ensembl" id="ENSLACT00000001937.1">
    <property type="protein sequence ID" value="ENSLACP00000001923.1"/>
    <property type="gene ID" value="ENSLACG00000001717.1"/>
</dbReference>
<name>H2ZX02_LATCH</name>
<keyword evidence="5" id="KW-0175">Coiled coil</keyword>
<dbReference type="Pfam" id="PF00643">
    <property type="entry name" value="zf-B_box"/>
    <property type="match status" value="1"/>
</dbReference>
<dbReference type="HOGENOM" id="CLU_013137_0_3_1"/>
<dbReference type="InterPro" id="IPR003613">
    <property type="entry name" value="Ubox_domain"/>
</dbReference>
<dbReference type="CDD" id="cd13733">
    <property type="entry name" value="SPRY_PRY_C-I_1"/>
    <property type="match status" value="1"/>
</dbReference>
<dbReference type="SMART" id="SM00336">
    <property type="entry name" value="BBOX"/>
    <property type="match status" value="1"/>
</dbReference>
<dbReference type="FunFam" id="2.60.120.920:FF:000004">
    <property type="entry name" value="Butyrophilin subfamily 1 member A1"/>
    <property type="match status" value="1"/>
</dbReference>
<dbReference type="EMBL" id="AFYH01264361">
    <property type="status" value="NOT_ANNOTATED_CDS"/>
    <property type="molecule type" value="Genomic_DNA"/>
</dbReference>
<evidence type="ECO:0000256" key="2">
    <source>
        <dbReference type="ARBA" id="ARBA00022771"/>
    </source>
</evidence>
<dbReference type="InterPro" id="IPR003877">
    <property type="entry name" value="SPRY_dom"/>
</dbReference>
<evidence type="ECO:0000256" key="1">
    <source>
        <dbReference type="ARBA" id="ARBA00022723"/>
    </source>
</evidence>
<dbReference type="InterPro" id="IPR001841">
    <property type="entry name" value="Znf_RING"/>
</dbReference>
<dbReference type="InterPro" id="IPR043136">
    <property type="entry name" value="B30.2/SPRY_sf"/>
</dbReference>
<organism evidence="9 10">
    <name type="scientific">Latimeria chalumnae</name>
    <name type="common">Coelacanth</name>
    <dbReference type="NCBI Taxonomy" id="7897"/>
    <lineage>
        <taxon>Eukaryota</taxon>
        <taxon>Metazoa</taxon>
        <taxon>Chordata</taxon>
        <taxon>Craniata</taxon>
        <taxon>Vertebrata</taxon>
        <taxon>Euteleostomi</taxon>
        <taxon>Coelacanthiformes</taxon>
        <taxon>Coelacanthidae</taxon>
        <taxon>Latimeria</taxon>
    </lineage>
</organism>
<dbReference type="SMART" id="SM00449">
    <property type="entry name" value="SPRY"/>
    <property type="match status" value="1"/>
</dbReference>
<dbReference type="SUPFAM" id="SSF49899">
    <property type="entry name" value="Concanavalin A-like lectins/glucanases"/>
    <property type="match status" value="1"/>
</dbReference>
<dbReference type="eggNOG" id="KOG2177">
    <property type="taxonomic scope" value="Eukaryota"/>
</dbReference>
<dbReference type="InterPro" id="IPR001870">
    <property type="entry name" value="B30.2/SPRY"/>
</dbReference>
<keyword evidence="2 4" id="KW-0863">Zinc-finger</keyword>
<dbReference type="InterPro" id="IPR013320">
    <property type="entry name" value="ConA-like_dom_sf"/>
</dbReference>
<dbReference type="FunCoup" id="H2ZX02">
    <property type="interactions" value="1849"/>
</dbReference>
<dbReference type="Gene3D" id="3.30.40.10">
    <property type="entry name" value="Zinc/RING finger domain, C3HC4 (zinc finger)"/>
    <property type="match status" value="1"/>
</dbReference>
<evidence type="ECO:0000313" key="9">
    <source>
        <dbReference type="Ensembl" id="ENSLACP00000001923.1"/>
    </source>
</evidence>
<gene>
    <name evidence="9" type="primary">LOC135355441</name>
</gene>
<evidence type="ECO:0000259" key="7">
    <source>
        <dbReference type="PROSITE" id="PS50119"/>
    </source>
</evidence>
<dbReference type="PROSITE" id="PS00518">
    <property type="entry name" value="ZF_RING_1"/>
    <property type="match status" value="1"/>
</dbReference>
<dbReference type="SMART" id="SM00504">
    <property type="entry name" value="Ubox"/>
    <property type="match status" value="1"/>
</dbReference>
<dbReference type="PROSITE" id="PS50089">
    <property type="entry name" value="ZF_RING_2"/>
    <property type="match status" value="1"/>
</dbReference>
<accession>H2ZX02</accession>
<dbReference type="PROSITE" id="PS50188">
    <property type="entry name" value="B302_SPRY"/>
    <property type="match status" value="1"/>
</dbReference>
<feature type="coiled-coil region" evidence="5">
    <location>
        <begin position="126"/>
        <end position="214"/>
    </location>
</feature>
<evidence type="ECO:0000259" key="6">
    <source>
        <dbReference type="PROSITE" id="PS50089"/>
    </source>
</evidence>
<evidence type="ECO:0000313" key="10">
    <source>
        <dbReference type="Proteomes" id="UP000008672"/>
    </source>
</evidence>
<dbReference type="GO" id="GO:0004842">
    <property type="term" value="F:ubiquitin-protein transferase activity"/>
    <property type="evidence" value="ECO:0007669"/>
    <property type="project" value="InterPro"/>
</dbReference>
<dbReference type="PROSITE" id="PS50119">
    <property type="entry name" value="ZF_BBOX"/>
    <property type="match status" value="1"/>
</dbReference>
<dbReference type="GO" id="GO:0016567">
    <property type="term" value="P:protein ubiquitination"/>
    <property type="evidence" value="ECO:0007669"/>
    <property type="project" value="InterPro"/>
</dbReference>
<dbReference type="GeneTree" id="ENSGT01030000234583"/>
<reference evidence="9" key="3">
    <citation type="submission" date="2025-09" db="UniProtKB">
        <authorList>
            <consortium name="Ensembl"/>
        </authorList>
    </citation>
    <scope>IDENTIFICATION</scope>
</reference>
<reference evidence="9" key="2">
    <citation type="submission" date="2025-08" db="UniProtKB">
        <authorList>
            <consortium name="Ensembl"/>
        </authorList>
    </citation>
    <scope>IDENTIFICATION</scope>
</reference>
<evidence type="ECO:0000259" key="8">
    <source>
        <dbReference type="PROSITE" id="PS50188"/>
    </source>
</evidence>
<dbReference type="InterPro" id="IPR003879">
    <property type="entry name" value="Butyrophylin_SPRY"/>
</dbReference>
<dbReference type="InterPro" id="IPR027370">
    <property type="entry name" value="Znf-RING_euk"/>
</dbReference>
<dbReference type="Gene3D" id="2.60.120.920">
    <property type="match status" value="1"/>
</dbReference>
<dbReference type="InterPro" id="IPR000315">
    <property type="entry name" value="Znf_B-box"/>
</dbReference>
<dbReference type="GO" id="GO:0008270">
    <property type="term" value="F:zinc ion binding"/>
    <property type="evidence" value="ECO:0007669"/>
    <property type="project" value="UniProtKB-KW"/>
</dbReference>
<dbReference type="SUPFAM" id="SSF57850">
    <property type="entry name" value="RING/U-box"/>
    <property type="match status" value="1"/>
</dbReference>
<feature type="domain" description="RING-type" evidence="6">
    <location>
        <begin position="14"/>
        <end position="53"/>
    </location>
</feature>
<dbReference type="AlphaFoldDB" id="H2ZX02"/>
<dbReference type="Proteomes" id="UP000008672">
    <property type="component" value="Unassembled WGS sequence"/>
</dbReference>
<dbReference type="Pfam" id="PF00622">
    <property type="entry name" value="SPRY"/>
    <property type="match status" value="1"/>
</dbReference>
<dbReference type="InterPro" id="IPR006574">
    <property type="entry name" value="PRY"/>
</dbReference>
<dbReference type="SMART" id="SM00589">
    <property type="entry name" value="PRY"/>
    <property type="match status" value="1"/>
</dbReference>
<dbReference type="Gene3D" id="3.30.160.60">
    <property type="entry name" value="Classic Zinc Finger"/>
    <property type="match status" value="1"/>
</dbReference>